<dbReference type="InterPro" id="IPR049625">
    <property type="entry name" value="Glyco_transf_61_cat"/>
</dbReference>
<keyword evidence="3" id="KW-0325">Glycoprotein</keyword>
<sequence>MPVFQTLVEQGLISPHDYDHGPKQDPAPLTLVALGASSYETRWKYLQEYLTTDLRLAADTDGTCFRTLIVSFSTLLRWFHPHDTELPQRTAALRDVQHFLRQAEKLHAQEQGRPPLLVLHDSVNYKRPRVTIASRPLDRGYNVRGLVNEQEIVDWIEARYDVNVTLTEFSMPLLESMTLMEDTDVFFGMHGAGLTNTMFQKPGGVMIQMFPYGWEPKPGQFIRGDYYERMAVANECHYLTWINPHASNAHFYESDFPEPERKLWQKHPSDSMQMPTDWNPPLYWIYQSTYVDMESFGVAIDQAFKLLNYAPREQTLPQQHEK</sequence>
<keyword evidence="6" id="KW-1185">Reference proteome</keyword>
<dbReference type="Proteomes" id="UP001489004">
    <property type="component" value="Unassembled WGS sequence"/>
</dbReference>
<evidence type="ECO:0000313" key="5">
    <source>
        <dbReference type="EMBL" id="KAK9814417.1"/>
    </source>
</evidence>
<evidence type="ECO:0000256" key="1">
    <source>
        <dbReference type="ARBA" id="ARBA00022676"/>
    </source>
</evidence>
<organism evidence="5 6">
    <name type="scientific">[Myrmecia] bisecta</name>
    <dbReference type="NCBI Taxonomy" id="41462"/>
    <lineage>
        <taxon>Eukaryota</taxon>
        <taxon>Viridiplantae</taxon>
        <taxon>Chlorophyta</taxon>
        <taxon>core chlorophytes</taxon>
        <taxon>Trebouxiophyceae</taxon>
        <taxon>Trebouxiales</taxon>
        <taxon>Trebouxiaceae</taxon>
        <taxon>Myrmecia</taxon>
    </lineage>
</organism>
<dbReference type="AlphaFoldDB" id="A0AAW1Q115"/>
<protein>
    <recommendedName>
        <fullName evidence="4">Glycosyltransferase 61 catalytic domain-containing protein</fullName>
    </recommendedName>
</protein>
<dbReference type="InterPro" id="IPR007657">
    <property type="entry name" value="Glycosyltransferase_61"/>
</dbReference>
<reference evidence="5 6" key="1">
    <citation type="journal article" date="2024" name="Nat. Commun.">
        <title>Phylogenomics reveals the evolutionary origins of lichenization in chlorophyte algae.</title>
        <authorList>
            <person name="Puginier C."/>
            <person name="Libourel C."/>
            <person name="Otte J."/>
            <person name="Skaloud P."/>
            <person name="Haon M."/>
            <person name="Grisel S."/>
            <person name="Petersen M."/>
            <person name="Berrin J.G."/>
            <person name="Delaux P.M."/>
            <person name="Dal Grande F."/>
            <person name="Keller J."/>
        </authorList>
    </citation>
    <scope>NUCLEOTIDE SEQUENCE [LARGE SCALE GENOMIC DNA]</scope>
    <source>
        <strain evidence="5 6">SAG 2043</strain>
    </source>
</reference>
<evidence type="ECO:0000313" key="6">
    <source>
        <dbReference type="Proteomes" id="UP001489004"/>
    </source>
</evidence>
<evidence type="ECO:0000256" key="3">
    <source>
        <dbReference type="ARBA" id="ARBA00023180"/>
    </source>
</evidence>
<name>A0AAW1Q115_9CHLO</name>
<proteinExistence type="predicted"/>
<keyword evidence="2" id="KW-0808">Transferase</keyword>
<feature type="domain" description="Glycosyltransferase 61 catalytic" evidence="4">
    <location>
        <begin position="100"/>
        <end position="207"/>
    </location>
</feature>
<keyword evidence="1" id="KW-0328">Glycosyltransferase</keyword>
<evidence type="ECO:0000259" key="4">
    <source>
        <dbReference type="Pfam" id="PF04577"/>
    </source>
</evidence>
<dbReference type="Pfam" id="PF04577">
    <property type="entry name" value="Glyco_transf_61"/>
    <property type="match status" value="1"/>
</dbReference>
<comment type="caution">
    <text evidence="5">The sequence shown here is derived from an EMBL/GenBank/DDBJ whole genome shotgun (WGS) entry which is preliminary data.</text>
</comment>
<gene>
    <name evidence="5" type="ORF">WJX72_005682</name>
</gene>
<dbReference type="PANTHER" id="PTHR20961">
    <property type="entry name" value="GLYCOSYLTRANSFERASE"/>
    <property type="match status" value="1"/>
</dbReference>
<dbReference type="EMBL" id="JALJOR010000007">
    <property type="protein sequence ID" value="KAK9814417.1"/>
    <property type="molecule type" value="Genomic_DNA"/>
</dbReference>
<dbReference type="GO" id="GO:0016763">
    <property type="term" value="F:pentosyltransferase activity"/>
    <property type="evidence" value="ECO:0007669"/>
    <property type="project" value="UniProtKB-ARBA"/>
</dbReference>
<dbReference type="GO" id="GO:0005794">
    <property type="term" value="C:Golgi apparatus"/>
    <property type="evidence" value="ECO:0007669"/>
    <property type="project" value="UniProtKB-ARBA"/>
</dbReference>
<evidence type="ECO:0000256" key="2">
    <source>
        <dbReference type="ARBA" id="ARBA00022679"/>
    </source>
</evidence>
<accession>A0AAW1Q115</accession>